<feature type="compositionally biased region" description="Low complexity" evidence="1">
    <location>
        <begin position="574"/>
        <end position="601"/>
    </location>
</feature>
<dbReference type="AlphaFoldDB" id="A0A5M8PK49"/>
<gene>
    <name evidence="2" type="ORF">FRX48_06805</name>
</gene>
<organism evidence="2 3">
    <name type="scientific">Lasallia pustulata</name>
    <dbReference type="NCBI Taxonomy" id="136370"/>
    <lineage>
        <taxon>Eukaryota</taxon>
        <taxon>Fungi</taxon>
        <taxon>Dikarya</taxon>
        <taxon>Ascomycota</taxon>
        <taxon>Pezizomycotina</taxon>
        <taxon>Lecanoromycetes</taxon>
        <taxon>OSLEUM clade</taxon>
        <taxon>Umbilicariomycetidae</taxon>
        <taxon>Umbilicariales</taxon>
        <taxon>Umbilicariaceae</taxon>
        <taxon>Lasallia</taxon>
    </lineage>
</organism>
<feature type="region of interest" description="Disordered" evidence="1">
    <location>
        <begin position="177"/>
        <end position="241"/>
    </location>
</feature>
<name>A0A5M8PK49_9LECA</name>
<proteinExistence type="predicted"/>
<feature type="compositionally biased region" description="Polar residues" evidence="1">
    <location>
        <begin position="231"/>
        <end position="241"/>
    </location>
</feature>
<feature type="region of interest" description="Disordered" evidence="1">
    <location>
        <begin position="339"/>
        <end position="360"/>
    </location>
</feature>
<dbReference type="OrthoDB" id="10582083at2759"/>
<evidence type="ECO:0000313" key="3">
    <source>
        <dbReference type="Proteomes" id="UP000324767"/>
    </source>
</evidence>
<feature type="compositionally biased region" description="Basic and acidic residues" evidence="1">
    <location>
        <begin position="558"/>
        <end position="570"/>
    </location>
</feature>
<reference evidence="2 3" key="1">
    <citation type="submission" date="2019-09" db="EMBL/GenBank/DDBJ databases">
        <title>The hologenome of the rock-dwelling lichen Lasallia pustulata.</title>
        <authorList>
            <person name="Greshake Tzovaras B."/>
            <person name="Segers F."/>
            <person name="Bicker A."/>
            <person name="Dal Grande F."/>
            <person name="Otte J."/>
            <person name="Hankeln T."/>
            <person name="Schmitt I."/>
            <person name="Ebersberger I."/>
        </authorList>
    </citation>
    <scope>NUCLEOTIDE SEQUENCE [LARGE SCALE GENOMIC DNA]</scope>
    <source>
        <strain evidence="2">A1-1</strain>
    </source>
</reference>
<evidence type="ECO:0000256" key="1">
    <source>
        <dbReference type="SAM" id="MobiDB-lite"/>
    </source>
</evidence>
<dbReference type="EMBL" id="VXIT01000011">
    <property type="protein sequence ID" value="KAA6409252.1"/>
    <property type="molecule type" value="Genomic_DNA"/>
</dbReference>
<feature type="compositionally biased region" description="Polar residues" evidence="1">
    <location>
        <begin position="519"/>
        <end position="531"/>
    </location>
</feature>
<feature type="region of interest" description="Disordered" evidence="1">
    <location>
        <begin position="477"/>
        <end position="629"/>
    </location>
</feature>
<feature type="compositionally biased region" description="Basic and acidic residues" evidence="1">
    <location>
        <begin position="192"/>
        <end position="206"/>
    </location>
</feature>
<evidence type="ECO:0000313" key="2">
    <source>
        <dbReference type="EMBL" id="KAA6409252.1"/>
    </source>
</evidence>
<accession>A0A5M8PK49</accession>
<comment type="caution">
    <text evidence="2">The sequence shown here is derived from an EMBL/GenBank/DDBJ whole genome shotgun (WGS) entry which is preliminary data.</text>
</comment>
<sequence length="736" mass="78540">MASIDALAKGLLAPVQGPPSKPDFELEDKEFTTAKSIRSVATLDEKYFNDLSSDIRDYVIKFLPSFEETPRTVRSPNYRKLVDDFMQETGNDYLNAKRLYYNPATHFLWPDDKEKINFLCFALMRRTASRQLQKKRKAEAMTDGSEIKANNSEAGNQVVDKMNVSNDDSSMKAAEIMPPLKKPRHGVFSGKHSSEHFAKKSAKDMEDSSDDSNGGDNNMKIDKVDKRSKKNTLPNMQHNVTPTPVSKIAKLSSKQATLAFDIGPPTQWRSVEAPRKPPELPDRAASPAKMTNVISETVAGGTGVAQTPFKERSFEEVRKGAKDVKEAVALAQNDTLSFCTSTEEGGPSPTRRSMFGPNTIFSPVVRTNDEVVEGIEERDAGLKSESYEHMGFDNLPVASASQGPAGTVSKETAADLAADSAVATVAMAIAAEAIAAEAIAAESPLVSEDTITVQSSVSDKSATKDVVVGSGLVVPKGTVAKRSGTGNAAKPNRQKAKPPTAQNAVPKTSKSPEIKSEPVQGSTAKRASTNGKPAVPVSNAGTPVAGKSAASNVAKLESPARLRKNEDGSRAQKPKPASTSPTQAPAATAEPLAESTSTSAAISPLTAPKAAKQSEPQTTPPSKPHSSPALDRTLFFLITIESGTGPEHSTQLYHSFALSTPFALFRDTILDQLGPDEKLVFAAAGKGRVAFPGMRNVQFPIVAAVVEVCWGKIMRDLAGVVEGRDDVGEMVNVTFS</sequence>
<protein>
    <submittedName>
        <fullName evidence="2">Uncharacterized protein</fullName>
    </submittedName>
</protein>
<dbReference type="Proteomes" id="UP000324767">
    <property type="component" value="Unassembled WGS sequence"/>
</dbReference>
<feature type="compositionally biased region" description="Polar residues" evidence="1">
    <location>
        <begin position="500"/>
        <end position="509"/>
    </location>
</feature>